<dbReference type="InterPro" id="IPR001131">
    <property type="entry name" value="Peptidase_M24B_aminopep-P_CS"/>
</dbReference>
<evidence type="ECO:0000259" key="9">
    <source>
        <dbReference type="SMART" id="SM01011"/>
    </source>
</evidence>
<dbReference type="GeneID" id="78456018"/>
<gene>
    <name evidence="10" type="primary">pepP</name>
    <name evidence="10" type="ORF">NCTC12112_01456</name>
</gene>
<evidence type="ECO:0000256" key="5">
    <source>
        <dbReference type="ARBA" id="ARBA00022723"/>
    </source>
</evidence>
<evidence type="ECO:0000256" key="6">
    <source>
        <dbReference type="ARBA" id="ARBA00022801"/>
    </source>
</evidence>
<dbReference type="EMBL" id="LS483487">
    <property type="protein sequence ID" value="SQJ02560.1"/>
    <property type="molecule type" value="Genomic_DNA"/>
</dbReference>
<reference evidence="10 11" key="1">
    <citation type="submission" date="2018-06" db="EMBL/GenBank/DDBJ databases">
        <authorList>
            <consortium name="Pathogen Informatics"/>
            <person name="Doyle S."/>
        </authorList>
    </citation>
    <scope>NUCLEOTIDE SEQUENCE [LARGE SCALE GENOMIC DNA]</scope>
    <source>
        <strain evidence="10 11">NCTC12112</strain>
    </source>
</reference>
<keyword evidence="10" id="KW-0645">Protease</keyword>
<dbReference type="EC" id="3.4.11.9" evidence="4"/>
<comment type="similarity">
    <text evidence="3 8">Belongs to the peptidase M24B family.</text>
</comment>
<name>A0AAX2JD61_9FUSO</name>
<evidence type="ECO:0000256" key="2">
    <source>
        <dbReference type="ARBA" id="ARBA00001936"/>
    </source>
</evidence>
<evidence type="ECO:0000256" key="8">
    <source>
        <dbReference type="RuleBase" id="RU000590"/>
    </source>
</evidence>
<dbReference type="SUPFAM" id="SSF55920">
    <property type="entry name" value="Creatinase/aminopeptidase"/>
    <property type="match status" value="1"/>
</dbReference>
<evidence type="ECO:0000256" key="4">
    <source>
        <dbReference type="ARBA" id="ARBA00012574"/>
    </source>
</evidence>
<evidence type="ECO:0000313" key="11">
    <source>
        <dbReference type="Proteomes" id="UP000249008"/>
    </source>
</evidence>
<sequence length="461" mass="52658">MLGREIYVQRREVLKKKLGKGVVILPGNNESPRNYKDNCYSFDQDSTFLYYFGMDIPSLVGVIDIDNDKEYIFGTDFTLDDIVWMGEQKLLKSYAEEAGVENFIEMSEFEKFAAQLKADKREVLLIPQYKADNVMKLSKALGLDPFKYDEHTSLDLIKAIIEQRNVKSQLEIDELEKAVNITKEMHLTAMKTVKVGMKEYEVVAAIEAVAKKYYGSTSFFTIFTKNGHILHNHGYDNTVEDGDMIVLDCGAKSREGYCGDMTTAFPVNGKYSDKQKDMYSLLIEMFEKAEEMVRPGINYKDVHLAVAKVLTEGMIKRGLMKGNADEAVKAGAHAVFFPHGLGHMLGLDVHDMENLGEDLVGYESFPRDMQFGLKSLRLARVLKEGYVFTIEPGIYFIPELVKRWKAAGKFMEYLNYEKIEEYFGFGGMRYEGDFVITADGARRLGDKMPKYYNEIEEIMKK</sequence>
<dbReference type="RefSeq" id="WP_005977352.1">
    <property type="nucleotide sequence ID" value="NZ_CABKNW010000002.1"/>
</dbReference>
<dbReference type="InterPro" id="IPR000994">
    <property type="entry name" value="Pept_M24"/>
</dbReference>
<dbReference type="Proteomes" id="UP000249008">
    <property type="component" value="Chromosome 1"/>
</dbReference>
<dbReference type="GO" id="GO:0070006">
    <property type="term" value="F:metalloaminopeptidase activity"/>
    <property type="evidence" value="ECO:0007669"/>
    <property type="project" value="InterPro"/>
</dbReference>
<dbReference type="InterPro" id="IPR052433">
    <property type="entry name" value="X-Pro_dipept-like"/>
</dbReference>
<dbReference type="SMART" id="SM01011">
    <property type="entry name" value="AMP_N"/>
    <property type="match status" value="1"/>
</dbReference>
<proteinExistence type="inferred from homology"/>
<evidence type="ECO:0000313" key="10">
    <source>
        <dbReference type="EMBL" id="SQJ02560.1"/>
    </source>
</evidence>
<dbReference type="Gene3D" id="3.40.350.10">
    <property type="entry name" value="Creatinase/prolidase N-terminal domain"/>
    <property type="match status" value="1"/>
</dbReference>
<dbReference type="PROSITE" id="PS00491">
    <property type="entry name" value="PROLINE_PEPTIDASE"/>
    <property type="match status" value="1"/>
</dbReference>
<dbReference type="SUPFAM" id="SSF53092">
    <property type="entry name" value="Creatinase/prolidase N-terminal domain"/>
    <property type="match status" value="1"/>
</dbReference>
<dbReference type="CDD" id="cd01087">
    <property type="entry name" value="Prolidase"/>
    <property type="match status" value="1"/>
</dbReference>
<organism evidence="10 11">
    <name type="scientific">Fusobacterium ulcerans</name>
    <dbReference type="NCBI Taxonomy" id="861"/>
    <lineage>
        <taxon>Bacteria</taxon>
        <taxon>Fusobacteriati</taxon>
        <taxon>Fusobacteriota</taxon>
        <taxon>Fusobacteriia</taxon>
        <taxon>Fusobacteriales</taxon>
        <taxon>Fusobacteriaceae</taxon>
        <taxon>Fusobacterium</taxon>
    </lineage>
</organism>
<dbReference type="PANTHER" id="PTHR43226:SF4">
    <property type="entry name" value="XAA-PRO AMINOPEPTIDASE 3"/>
    <property type="match status" value="1"/>
</dbReference>
<dbReference type="InterPro" id="IPR007865">
    <property type="entry name" value="Aminopep_P_N"/>
</dbReference>
<evidence type="ECO:0000256" key="1">
    <source>
        <dbReference type="ARBA" id="ARBA00001424"/>
    </source>
</evidence>
<keyword evidence="10" id="KW-0031">Aminopeptidase</keyword>
<evidence type="ECO:0000256" key="7">
    <source>
        <dbReference type="ARBA" id="ARBA00023211"/>
    </source>
</evidence>
<comment type="cofactor">
    <cofactor evidence="2">
        <name>Mn(2+)</name>
        <dbReference type="ChEBI" id="CHEBI:29035"/>
    </cofactor>
</comment>
<dbReference type="AlphaFoldDB" id="A0AAX2JD61"/>
<feature type="domain" description="Aminopeptidase P N-terminal" evidence="9">
    <location>
        <begin position="2"/>
        <end position="132"/>
    </location>
</feature>
<dbReference type="PANTHER" id="PTHR43226">
    <property type="entry name" value="XAA-PRO AMINOPEPTIDASE 3"/>
    <property type="match status" value="1"/>
</dbReference>
<comment type="catalytic activity">
    <reaction evidence="1">
        <text>Release of any N-terminal amino acid, including proline, that is linked to proline, even from a dipeptide or tripeptide.</text>
        <dbReference type="EC" id="3.4.11.9"/>
    </reaction>
</comment>
<dbReference type="GO" id="GO:0030145">
    <property type="term" value="F:manganese ion binding"/>
    <property type="evidence" value="ECO:0007669"/>
    <property type="project" value="InterPro"/>
</dbReference>
<accession>A0AAX2JD61</accession>
<dbReference type="Pfam" id="PF05195">
    <property type="entry name" value="AMP_N"/>
    <property type="match status" value="1"/>
</dbReference>
<dbReference type="Gene3D" id="3.90.230.10">
    <property type="entry name" value="Creatinase/methionine aminopeptidase superfamily"/>
    <property type="match status" value="1"/>
</dbReference>
<dbReference type="InterPro" id="IPR029149">
    <property type="entry name" value="Creatin/AminoP/Spt16_N"/>
</dbReference>
<dbReference type="Pfam" id="PF00557">
    <property type="entry name" value="Peptidase_M24"/>
    <property type="match status" value="1"/>
</dbReference>
<dbReference type="KEGG" id="ful:C4N20_14420"/>
<evidence type="ECO:0000256" key="3">
    <source>
        <dbReference type="ARBA" id="ARBA00008766"/>
    </source>
</evidence>
<keyword evidence="5 8" id="KW-0479">Metal-binding</keyword>
<keyword evidence="7" id="KW-0464">Manganese</keyword>
<dbReference type="InterPro" id="IPR036005">
    <property type="entry name" value="Creatinase/aminopeptidase-like"/>
</dbReference>
<protein>
    <recommendedName>
        <fullName evidence="4">Xaa-Pro aminopeptidase</fullName>
        <ecNumber evidence="4">3.4.11.9</ecNumber>
    </recommendedName>
</protein>
<keyword evidence="6 10" id="KW-0378">Hydrolase</keyword>
<dbReference type="GO" id="GO:0005829">
    <property type="term" value="C:cytosol"/>
    <property type="evidence" value="ECO:0007669"/>
    <property type="project" value="TreeGrafter"/>
</dbReference>
<dbReference type="GO" id="GO:0006508">
    <property type="term" value="P:proteolysis"/>
    <property type="evidence" value="ECO:0007669"/>
    <property type="project" value="TreeGrafter"/>
</dbReference>